<protein>
    <recommendedName>
        <fullName evidence="4">Ig-like domain repeat protein</fullName>
    </recommendedName>
</protein>
<organism evidence="2 3">
    <name type="scientific">Streptomyces diastatochromogenes</name>
    <dbReference type="NCBI Taxonomy" id="42236"/>
    <lineage>
        <taxon>Bacteria</taxon>
        <taxon>Bacillati</taxon>
        <taxon>Actinomycetota</taxon>
        <taxon>Actinomycetes</taxon>
        <taxon>Kitasatosporales</taxon>
        <taxon>Streptomycetaceae</taxon>
        <taxon>Streptomyces</taxon>
    </lineage>
</organism>
<dbReference type="AlphaFoldDB" id="A0A233SPZ2"/>
<dbReference type="InterPro" id="IPR015943">
    <property type="entry name" value="WD40/YVTN_repeat-like_dom_sf"/>
</dbReference>
<evidence type="ECO:0000256" key="1">
    <source>
        <dbReference type="SAM" id="SignalP"/>
    </source>
</evidence>
<evidence type="ECO:0000313" key="3">
    <source>
        <dbReference type="Proteomes" id="UP000215483"/>
    </source>
</evidence>
<dbReference type="Gene3D" id="2.130.10.10">
    <property type="entry name" value="YVTN repeat-like/Quinoprotein amine dehydrogenase"/>
    <property type="match status" value="1"/>
</dbReference>
<evidence type="ECO:0008006" key="4">
    <source>
        <dbReference type="Google" id="ProtNLM"/>
    </source>
</evidence>
<proteinExistence type="predicted"/>
<dbReference type="EMBL" id="MCGQ01000008">
    <property type="protein sequence ID" value="OXY97723.1"/>
    <property type="molecule type" value="Genomic_DNA"/>
</dbReference>
<name>A0A233SPZ2_STRDA</name>
<feature type="signal peptide" evidence="1">
    <location>
        <begin position="1"/>
        <end position="21"/>
    </location>
</feature>
<sequence length="858" mass="88509">MRLKQVSLTTAISVVAGLTMATVGLTGSAAWADSTAALPLSHYSHLLVDTAHRHIFFSQGAGSTGIVVTDLSGTPVTTLADEQGATGLALSPDGGTLYAALADGDAVAAIDTSTLIETARWSTGTGSAPVSVAVAGGKVWYGYTDTADATAAKGAIGSVDPSATDAAATPQPSMSHWSVAPLLTTGGGVLAAEEPQQNLSHVATFDVSSGTPSVKADTLVHGGTASGLQVTGDGAKVLLAAPQQPALQAYRASDLDFASPSVYYAGGVNSNPNSLAVDADGTIAVGSTAGSNAGVYLYAGSNLAENHVTFDAGTVAPDGLAWGTDGVTLYAVTQDSSGAYTLNTLDTAKLTDTQLSLSLSQYAVPTQQFTLTGSLSTNGFVPAGATLKVTRDGTELPDAPVVGKDGSFSLGDTRPDEGAYTYEVTYAGDATHRPAKASLTVQVARLSTSIPFPEFASAAPHSVAFTGSLSTQLNLGSLPQGTTVQVSRTNEDTQQTTQLPSATVDPATTEFTVTDAPDRAGRFTYHLSFAGDATHQPTTSDAEVQVSPYTPALTLKAPGTATRATAFSFVGKLGDAPYATGETVTVTRTDAAHTTTPVKWTAPVGTDGTITVKDTPSIGGANTYTVSYPGDASHQPATAFAIVQVSRATTTLSLTTNASTYSYGATATATAHLGTTYNGRTVSLYAQPAGGKKTLLKTGTVDSKGNLSATYKPARNTTFTASFAGDYRYAPTTATRTADTRVKITQSLGGYYTTTKYGTTTYRVYHHTAKPQVAATVTPNKSGQCQRFQAQQYYSSAWHTMTTSDCFSLDANSTVATNLILTNAVNKRFRVRTEYVRSASDKSNVTTWGGWLYLTVRT</sequence>
<dbReference type="Proteomes" id="UP000215483">
    <property type="component" value="Unassembled WGS sequence"/>
</dbReference>
<feature type="chain" id="PRO_5039164260" description="Ig-like domain repeat protein" evidence="1">
    <location>
        <begin position="22"/>
        <end position="858"/>
    </location>
</feature>
<comment type="caution">
    <text evidence="2">The sequence shown here is derived from an EMBL/GenBank/DDBJ whole genome shotgun (WGS) entry which is preliminary data.</text>
</comment>
<keyword evidence="3" id="KW-1185">Reference proteome</keyword>
<gene>
    <name evidence="2" type="ORF">BEK98_09285</name>
</gene>
<keyword evidence="1" id="KW-0732">Signal</keyword>
<accession>A0A233SPZ2</accession>
<reference evidence="2 3" key="1">
    <citation type="submission" date="2016-07" db="EMBL/GenBank/DDBJ databases">
        <title>Draft genome of Streptomyces diastatochromogenes.</title>
        <authorList>
            <person name="Podduturi R."/>
            <person name="Lukassen M.B."/>
            <person name="Clausen N."/>
            <person name="Nielsen J.L."/>
            <person name="Jorgensen N.O."/>
        </authorList>
    </citation>
    <scope>NUCLEOTIDE SEQUENCE [LARGE SCALE GENOMIC DNA]</scope>
    <source>
        <strain evidence="2 3">DSM 40608</strain>
    </source>
</reference>
<dbReference type="RefSeq" id="WP_094215961.1">
    <property type="nucleotide sequence ID" value="NZ_MCGQ01000008.1"/>
</dbReference>
<dbReference type="OrthoDB" id="4332189at2"/>
<evidence type="ECO:0000313" key="2">
    <source>
        <dbReference type="EMBL" id="OXY97723.1"/>
    </source>
</evidence>
<dbReference type="SUPFAM" id="SSF69322">
    <property type="entry name" value="Tricorn protease domain 2"/>
    <property type="match status" value="1"/>
</dbReference>